<feature type="repeat" description="ANK" evidence="2">
    <location>
        <begin position="1085"/>
        <end position="1117"/>
    </location>
</feature>
<accession>A0AAN8NJH3</accession>
<evidence type="ECO:0000259" key="3">
    <source>
        <dbReference type="Pfam" id="PF22939"/>
    </source>
</evidence>
<dbReference type="PANTHER" id="PTHR46082">
    <property type="entry name" value="ATP/GTP-BINDING PROTEIN-RELATED"/>
    <property type="match status" value="1"/>
</dbReference>
<sequence length="1208" mass="134924">MSDSRNYTVGWICALKEEYVAARLFLDETHESPEHVSVGDNNAYTLGRIKGHNVVIAVLPDGEYGLSSAARVASDMQHSFPNVRIGLMVGIGGGAPSSKHDIRLGDVVVSTTKNGNSCVLQYDFGKKIQNQKFQLTGSLNQPPAILRTAISQLRVKYEEDGHQLEDAIDKALSNKPRLKRYKRPDPSSDRLYQSDFVHPLDNSEACLKTCDASGLKPRSLRTEDEDDPMIHYGRIASANSLMKDALIRDQLAEEEDIMCFEMEAAGLMNHFPCLVVRGICDYSDSHKNKKWQGYAAMIAAAYAKDLLSQITPTSVEAEKRIGEMVEKLDKKVDGVSEAIGEVASVQQDDQRRALLHWLSPIDPFTRQSDFLRRRQKGTGEWFLEAPEFKEWLEGNEKTLFCPGIPGAGKTMIASIVSDHLKVLRDEDAIQNVQIGVAFIYCIYNERENQSTDDILASILVQLALGQPVIPENIQELYKSHRKGEKPRLSFDEISKELTSIIELYSRIFIVIDALDECKDNAVRKLLLSTISNLQTTFDIRLLVTFRPGVIPEDQITTRLEIRAQKEDIEQYLHSQISKLPDVVMENHELQNKIKTRISDLTRGMFLLAQLYITSLADKLTENAIDAALRNMQAGEKGLDEAYDNAVERIKSQLQGFRELGEKVLLWIVFAKSQLTTEELRHALAVEAGTSSLDTRNLHTAKDIVSSCTGLVTVDPESKIIRLVHYTTQEYFQRNYWKHFPNVQKDLIATTCLTYLMYDVFGDGHHTDKSAFSIRLLKGPLYNYAAENWGYHTREVQESVLQLALNFLGNDSKVSAASPISYIEAQPIHGMHLAVYFGLKRIMEKLIRQANVDTKDGFGRTPLFYATTRGDIGVMGLLLENGAQVNLEDQTGQRLLSKAMKKNDKAAVQCLLEWGADFNYFYRFSTEEDVSAPESTKYIRVSFTINPLQQWAIFNTPLHHAVALGDIALVKLLVDKGAKLEARSATHKWTPFIYAVWRGYEDVLRLLLDEGAGLSGKTDFDGALSLAVRGGHEAVVRLLLSKSEVDIEEKDDENRTPLFVAALGGHDTVVKLLVDKGADMEVKNRFSQTPLWVAAEDGSDAIVKILIDKGADMESKDGWNWTPLSIAAHNGRDAVVKLFVDNGADIEATDTFNQTPLSLAAWSGQDAVVKLLMDNGADMGAKDKYNRTPLSIAAIRGKWAVVELLTIGD</sequence>
<dbReference type="Gene3D" id="3.40.50.1580">
    <property type="entry name" value="Nucleoside phosphorylase domain"/>
    <property type="match status" value="1"/>
</dbReference>
<dbReference type="PROSITE" id="PS50088">
    <property type="entry name" value="ANK_REPEAT"/>
    <property type="match status" value="7"/>
</dbReference>
<dbReference type="PANTHER" id="PTHR46082:SF11">
    <property type="entry name" value="AAA+ ATPASE DOMAIN-CONTAINING PROTEIN-RELATED"/>
    <property type="match status" value="1"/>
</dbReference>
<dbReference type="InterPro" id="IPR035994">
    <property type="entry name" value="Nucleoside_phosphorylase_sf"/>
</dbReference>
<dbReference type="InterPro" id="IPR056884">
    <property type="entry name" value="NPHP3-like_N"/>
</dbReference>
<keyword evidence="6" id="KW-1185">Reference proteome</keyword>
<dbReference type="SMART" id="SM00248">
    <property type="entry name" value="ANK"/>
    <property type="match status" value="9"/>
</dbReference>
<evidence type="ECO:0000256" key="2">
    <source>
        <dbReference type="PROSITE-ProRule" id="PRU00023"/>
    </source>
</evidence>
<keyword evidence="2" id="KW-0040">ANK repeat</keyword>
<feature type="repeat" description="ANK" evidence="2">
    <location>
        <begin position="952"/>
        <end position="984"/>
    </location>
</feature>
<dbReference type="SUPFAM" id="SSF48403">
    <property type="entry name" value="Ankyrin repeat"/>
    <property type="match status" value="1"/>
</dbReference>
<feature type="domain" description="Nephrocystin 3-like N-terminal" evidence="4">
    <location>
        <begin position="377"/>
        <end position="545"/>
    </location>
</feature>
<name>A0AAN8NJH3_9PEZI</name>
<comment type="caution">
    <text evidence="5">The sequence shown here is derived from an EMBL/GenBank/DDBJ whole genome shotgun (WGS) entry which is preliminary data.</text>
</comment>
<dbReference type="InterPro" id="IPR002110">
    <property type="entry name" value="Ankyrin_rpt"/>
</dbReference>
<organism evidence="5 6">
    <name type="scientific">Arthrobotrys conoides</name>
    <dbReference type="NCBI Taxonomy" id="74498"/>
    <lineage>
        <taxon>Eukaryota</taxon>
        <taxon>Fungi</taxon>
        <taxon>Dikarya</taxon>
        <taxon>Ascomycota</taxon>
        <taxon>Pezizomycotina</taxon>
        <taxon>Orbiliomycetes</taxon>
        <taxon>Orbiliales</taxon>
        <taxon>Orbiliaceae</taxon>
        <taxon>Arthrobotrys</taxon>
    </lineage>
</organism>
<dbReference type="Pfam" id="PF12796">
    <property type="entry name" value="Ank_2"/>
    <property type="match status" value="3"/>
</dbReference>
<dbReference type="Pfam" id="PF22939">
    <property type="entry name" value="WHD_GPIID"/>
    <property type="match status" value="1"/>
</dbReference>
<dbReference type="InterPro" id="IPR053137">
    <property type="entry name" value="NLR-like"/>
</dbReference>
<dbReference type="InterPro" id="IPR036770">
    <property type="entry name" value="Ankyrin_rpt-contain_sf"/>
</dbReference>
<proteinExistence type="predicted"/>
<evidence type="ECO:0000259" key="4">
    <source>
        <dbReference type="Pfam" id="PF24883"/>
    </source>
</evidence>
<dbReference type="PRINTS" id="PR01415">
    <property type="entry name" value="ANKYRIN"/>
</dbReference>
<protein>
    <recommendedName>
        <fullName evidence="7">Nucleoside phosphorylase domain-containing protein</fullName>
    </recommendedName>
</protein>
<dbReference type="InterPro" id="IPR027417">
    <property type="entry name" value="P-loop_NTPase"/>
</dbReference>
<feature type="repeat" description="ANK" evidence="2">
    <location>
        <begin position="1118"/>
        <end position="1150"/>
    </location>
</feature>
<keyword evidence="1" id="KW-0677">Repeat</keyword>
<dbReference type="Proteomes" id="UP001307849">
    <property type="component" value="Unassembled WGS sequence"/>
</dbReference>
<feature type="repeat" description="ANK" evidence="2">
    <location>
        <begin position="1052"/>
        <end position="1084"/>
    </location>
</feature>
<dbReference type="SUPFAM" id="SSF53167">
    <property type="entry name" value="Purine and uridine phosphorylases"/>
    <property type="match status" value="1"/>
</dbReference>
<evidence type="ECO:0000313" key="6">
    <source>
        <dbReference type="Proteomes" id="UP001307849"/>
    </source>
</evidence>
<dbReference type="InterPro" id="IPR054471">
    <property type="entry name" value="GPIID_WHD"/>
</dbReference>
<evidence type="ECO:0000313" key="5">
    <source>
        <dbReference type="EMBL" id="KAK6514282.1"/>
    </source>
</evidence>
<reference evidence="5 6" key="1">
    <citation type="submission" date="2019-10" db="EMBL/GenBank/DDBJ databases">
        <authorList>
            <person name="Palmer J.M."/>
        </authorList>
    </citation>
    <scope>NUCLEOTIDE SEQUENCE [LARGE SCALE GENOMIC DNA]</scope>
    <source>
        <strain evidence="5 6">TWF506</strain>
    </source>
</reference>
<dbReference type="Gene3D" id="3.40.50.300">
    <property type="entry name" value="P-loop containing nucleotide triphosphate hydrolases"/>
    <property type="match status" value="1"/>
</dbReference>
<evidence type="ECO:0008006" key="7">
    <source>
        <dbReference type="Google" id="ProtNLM"/>
    </source>
</evidence>
<feature type="repeat" description="ANK" evidence="2">
    <location>
        <begin position="986"/>
        <end position="1018"/>
    </location>
</feature>
<dbReference type="EMBL" id="JAVHJM010000005">
    <property type="protein sequence ID" value="KAK6514282.1"/>
    <property type="molecule type" value="Genomic_DNA"/>
</dbReference>
<dbReference type="Pfam" id="PF00023">
    <property type="entry name" value="Ank"/>
    <property type="match status" value="1"/>
</dbReference>
<feature type="domain" description="GPI inositol-deacylase winged helix" evidence="3">
    <location>
        <begin position="652"/>
        <end position="732"/>
    </location>
</feature>
<dbReference type="Gene3D" id="1.25.40.20">
    <property type="entry name" value="Ankyrin repeat-containing domain"/>
    <property type="match status" value="4"/>
</dbReference>
<dbReference type="SUPFAM" id="SSF52540">
    <property type="entry name" value="P-loop containing nucleoside triphosphate hydrolases"/>
    <property type="match status" value="1"/>
</dbReference>
<feature type="repeat" description="ANK" evidence="2">
    <location>
        <begin position="1151"/>
        <end position="1183"/>
    </location>
</feature>
<feature type="repeat" description="ANK" evidence="2">
    <location>
        <begin position="857"/>
        <end position="889"/>
    </location>
</feature>
<evidence type="ECO:0000256" key="1">
    <source>
        <dbReference type="ARBA" id="ARBA00022737"/>
    </source>
</evidence>
<dbReference type="GO" id="GO:0003824">
    <property type="term" value="F:catalytic activity"/>
    <property type="evidence" value="ECO:0007669"/>
    <property type="project" value="InterPro"/>
</dbReference>
<dbReference type="Pfam" id="PF13637">
    <property type="entry name" value="Ank_4"/>
    <property type="match status" value="1"/>
</dbReference>
<dbReference type="Pfam" id="PF24883">
    <property type="entry name" value="NPHP3_N"/>
    <property type="match status" value="1"/>
</dbReference>
<dbReference type="PROSITE" id="PS50297">
    <property type="entry name" value="ANK_REP_REGION"/>
    <property type="match status" value="6"/>
</dbReference>
<gene>
    <name evidence="5" type="ORF">TWF506_008679</name>
</gene>
<dbReference type="AlphaFoldDB" id="A0AAN8NJH3"/>
<dbReference type="GO" id="GO:0009116">
    <property type="term" value="P:nucleoside metabolic process"/>
    <property type="evidence" value="ECO:0007669"/>
    <property type="project" value="InterPro"/>
</dbReference>